<accession>A0ABS2PYN8</accession>
<gene>
    <name evidence="1" type="ORF">JOD45_001375</name>
</gene>
<comment type="caution">
    <text evidence="1">The sequence shown here is derived from an EMBL/GenBank/DDBJ whole genome shotgun (WGS) entry which is preliminary data.</text>
</comment>
<dbReference type="Proteomes" id="UP000808914">
    <property type="component" value="Unassembled WGS sequence"/>
</dbReference>
<reference evidence="1 2" key="1">
    <citation type="submission" date="2021-01" db="EMBL/GenBank/DDBJ databases">
        <title>Genomic Encyclopedia of Type Strains, Phase IV (KMG-IV): sequencing the most valuable type-strain genomes for metagenomic binning, comparative biology and taxonomic classification.</title>
        <authorList>
            <person name="Goeker M."/>
        </authorList>
    </citation>
    <scope>NUCLEOTIDE SEQUENCE [LARGE SCALE GENOMIC DNA]</scope>
    <source>
        <strain evidence="1 2">DSM 28236</strain>
    </source>
</reference>
<dbReference type="RefSeq" id="WP_205003095.1">
    <property type="nucleotide sequence ID" value="NZ_JAFBER010000006.1"/>
</dbReference>
<evidence type="ECO:0008006" key="3">
    <source>
        <dbReference type="Google" id="ProtNLM"/>
    </source>
</evidence>
<evidence type="ECO:0000313" key="2">
    <source>
        <dbReference type="Proteomes" id="UP000808914"/>
    </source>
</evidence>
<dbReference type="EMBL" id="JAFBER010000006">
    <property type="protein sequence ID" value="MBM7645164.1"/>
    <property type="molecule type" value="Genomic_DNA"/>
</dbReference>
<evidence type="ECO:0000313" key="1">
    <source>
        <dbReference type="EMBL" id="MBM7645164.1"/>
    </source>
</evidence>
<proteinExistence type="predicted"/>
<keyword evidence="2" id="KW-1185">Reference proteome</keyword>
<sequence>MGSKRDKHTINRFDHLNKTQSVLYQKEFKRADSVYQKGRKS</sequence>
<organism evidence="1 2">
    <name type="scientific">Scopulibacillus daqui</name>
    <dbReference type="NCBI Taxonomy" id="1469162"/>
    <lineage>
        <taxon>Bacteria</taxon>
        <taxon>Bacillati</taxon>
        <taxon>Bacillota</taxon>
        <taxon>Bacilli</taxon>
        <taxon>Bacillales</taxon>
        <taxon>Sporolactobacillaceae</taxon>
        <taxon>Scopulibacillus</taxon>
    </lineage>
</organism>
<protein>
    <recommendedName>
        <fullName evidence="3">YfhE-like protein</fullName>
    </recommendedName>
</protein>
<name>A0ABS2PYN8_9BACL</name>